<feature type="chain" id="PRO_5039898365" evidence="6">
    <location>
        <begin position="23"/>
        <end position="571"/>
    </location>
</feature>
<reference evidence="8" key="1">
    <citation type="journal article" date="2021" name="mSystems">
        <title>Bacteria and Archaea Synergistically Convert Glycine Betaine to Biogenic Methane in the Formosa Cold Seep of the South China Sea.</title>
        <authorList>
            <person name="Li L."/>
            <person name="Zhang W."/>
            <person name="Zhang S."/>
            <person name="Song L."/>
            <person name="Sun Q."/>
            <person name="Zhang H."/>
            <person name="Xiang H."/>
            <person name="Dong X."/>
        </authorList>
    </citation>
    <scope>NUCLEOTIDE SEQUENCE</scope>
    <source>
        <strain evidence="8">ZWT</strain>
    </source>
</reference>
<dbReference type="InterPro" id="IPR030678">
    <property type="entry name" value="Peptide/Ni-bd"/>
</dbReference>
<dbReference type="FunFam" id="3.90.76.10:FF:000001">
    <property type="entry name" value="Oligopeptide ABC transporter substrate-binding protein"/>
    <property type="match status" value="1"/>
</dbReference>
<dbReference type="PIRSF" id="PIRSF002741">
    <property type="entry name" value="MppA"/>
    <property type="match status" value="1"/>
</dbReference>
<dbReference type="CDD" id="cd08504">
    <property type="entry name" value="PBP2_OppA"/>
    <property type="match status" value="1"/>
</dbReference>
<dbReference type="GO" id="GO:0030313">
    <property type="term" value="C:cell envelope"/>
    <property type="evidence" value="ECO:0007669"/>
    <property type="project" value="UniProtKB-SubCell"/>
</dbReference>
<dbReference type="Gene3D" id="3.10.105.10">
    <property type="entry name" value="Dipeptide-binding Protein, Domain 3"/>
    <property type="match status" value="1"/>
</dbReference>
<evidence type="ECO:0000313" key="8">
    <source>
        <dbReference type="EMBL" id="MCM1992450.1"/>
    </source>
</evidence>
<reference evidence="8" key="2">
    <citation type="submission" date="2021-04" db="EMBL/GenBank/DDBJ databases">
        <authorList>
            <person name="Dong X."/>
        </authorList>
    </citation>
    <scope>NUCLEOTIDE SEQUENCE</scope>
    <source>
        <strain evidence="8">ZWT</strain>
    </source>
</reference>
<comment type="caution">
    <text evidence="8">The sequence shown here is derived from an EMBL/GenBank/DDBJ whole genome shotgun (WGS) entry which is preliminary data.</text>
</comment>
<keyword evidence="9" id="KW-1185">Reference proteome</keyword>
<dbReference type="InterPro" id="IPR039424">
    <property type="entry name" value="SBP_5"/>
</dbReference>
<dbReference type="GO" id="GO:0015833">
    <property type="term" value="P:peptide transport"/>
    <property type="evidence" value="ECO:0007669"/>
    <property type="project" value="TreeGrafter"/>
</dbReference>
<dbReference type="SUPFAM" id="SSF53850">
    <property type="entry name" value="Periplasmic binding protein-like II"/>
    <property type="match status" value="1"/>
</dbReference>
<dbReference type="GO" id="GO:0043190">
    <property type="term" value="C:ATP-binding cassette (ABC) transporter complex"/>
    <property type="evidence" value="ECO:0007669"/>
    <property type="project" value="InterPro"/>
</dbReference>
<dbReference type="PANTHER" id="PTHR30290:SF10">
    <property type="entry name" value="PERIPLASMIC OLIGOPEPTIDE-BINDING PROTEIN-RELATED"/>
    <property type="match status" value="1"/>
</dbReference>
<organism evidence="8 9">
    <name type="scientific">Oceanirhabdus seepicola</name>
    <dbReference type="NCBI Taxonomy" id="2828781"/>
    <lineage>
        <taxon>Bacteria</taxon>
        <taxon>Bacillati</taxon>
        <taxon>Bacillota</taxon>
        <taxon>Clostridia</taxon>
        <taxon>Eubacteriales</taxon>
        <taxon>Clostridiaceae</taxon>
        <taxon>Oceanirhabdus</taxon>
    </lineage>
</organism>
<accession>A0A9J6P6I2</accession>
<keyword evidence="3" id="KW-0813">Transport</keyword>
<evidence type="ECO:0000256" key="1">
    <source>
        <dbReference type="ARBA" id="ARBA00004196"/>
    </source>
</evidence>
<dbReference type="EMBL" id="JAGSOJ010000006">
    <property type="protein sequence ID" value="MCM1992450.1"/>
    <property type="molecule type" value="Genomic_DNA"/>
</dbReference>
<dbReference type="AlphaFoldDB" id="A0A9J6P6I2"/>
<evidence type="ECO:0000256" key="6">
    <source>
        <dbReference type="SAM" id="SignalP"/>
    </source>
</evidence>
<comment type="subcellular location">
    <subcellularLocation>
        <location evidence="1">Cell envelope</location>
    </subcellularLocation>
</comment>
<name>A0A9J6P6I2_9CLOT</name>
<evidence type="ECO:0000313" key="9">
    <source>
        <dbReference type="Proteomes" id="UP001056429"/>
    </source>
</evidence>
<sequence>MKSKKMIAALMALTVGTGTVLTACGDKATNNAANNGNDNTSKATEEENNGMDKEQYMNILMDSEPKTIDPSRSSDLYANQVLTHIIDGLTRIEQDENGDKIVPGIAESWEVSEDGLVWTFKLRDAKWSDGVPVTAQDFEYGAKRTLDPETGSNYAWLITPVIKNAAAFNSGEGTADEVGVKALDEKTIQYTLESPVAYFLDLSYFRVLYPQRQDIVEKYGDGFGSEAEHMLSNGAFTLDQWIHDSEVTMKKNPDYWNADAVKLDNVTIKIIKDESARMNTLFTGEVDLAGVSKAEWMNKFNEMGEFNYSSVAKPSAVYEVFNQKNKYFQNDKIRKAFITAIDREAINETLYRGIYMPAYAWIPYAVQIGGEEFRDKADNLPIKKLIDETEDPKALLIEGLKELGLSEDPADVTITMLQSGTNSRSREFAEFEQQKLQEVLGINVKIDYYEWAVFSDLIHKGEYDFASQAWNGDYNDPMTFLEMFASTANVVPSGWVNEEYDNLIKESTMTIDQEKRFEMFKRAEEILLYEDAVISPWIFRKTSTYTRNYAKGVMSPLFGTIDVTKAYTVGR</sequence>
<dbReference type="GO" id="GO:1904680">
    <property type="term" value="F:peptide transmembrane transporter activity"/>
    <property type="evidence" value="ECO:0007669"/>
    <property type="project" value="TreeGrafter"/>
</dbReference>
<dbReference type="Gene3D" id="3.40.190.10">
    <property type="entry name" value="Periplasmic binding protein-like II"/>
    <property type="match status" value="1"/>
</dbReference>
<evidence type="ECO:0000256" key="4">
    <source>
        <dbReference type="ARBA" id="ARBA00022729"/>
    </source>
</evidence>
<protein>
    <submittedName>
        <fullName evidence="8">Peptide ABC transporter substrate-binding protein</fullName>
    </submittedName>
</protein>
<dbReference type="RefSeq" id="WP_250861616.1">
    <property type="nucleotide sequence ID" value="NZ_JAGSOJ010000006.1"/>
</dbReference>
<dbReference type="InterPro" id="IPR000914">
    <property type="entry name" value="SBP_5_dom"/>
</dbReference>
<evidence type="ECO:0000256" key="5">
    <source>
        <dbReference type="SAM" id="MobiDB-lite"/>
    </source>
</evidence>
<dbReference type="Gene3D" id="3.90.76.10">
    <property type="entry name" value="Dipeptide-binding Protein, Domain 1"/>
    <property type="match status" value="1"/>
</dbReference>
<feature type="region of interest" description="Disordered" evidence="5">
    <location>
        <begin position="28"/>
        <end position="50"/>
    </location>
</feature>
<dbReference type="Pfam" id="PF00496">
    <property type="entry name" value="SBP_bac_5"/>
    <property type="match status" value="1"/>
</dbReference>
<comment type="similarity">
    <text evidence="2">Belongs to the bacterial solute-binding protein 5 family.</text>
</comment>
<feature type="domain" description="Solute-binding protein family 5" evidence="7">
    <location>
        <begin position="100"/>
        <end position="489"/>
    </location>
</feature>
<keyword evidence="4 6" id="KW-0732">Signal</keyword>
<proteinExistence type="inferred from homology"/>
<feature type="signal peptide" evidence="6">
    <location>
        <begin position="1"/>
        <end position="22"/>
    </location>
</feature>
<evidence type="ECO:0000256" key="2">
    <source>
        <dbReference type="ARBA" id="ARBA00005695"/>
    </source>
</evidence>
<dbReference type="PROSITE" id="PS51257">
    <property type="entry name" value="PROKAR_LIPOPROTEIN"/>
    <property type="match status" value="1"/>
</dbReference>
<dbReference type="GO" id="GO:0042597">
    <property type="term" value="C:periplasmic space"/>
    <property type="evidence" value="ECO:0007669"/>
    <property type="project" value="UniProtKB-ARBA"/>
</dbReference>
<dbReference type="Proteomes" id="UP001056429">
    <property type="component" value="Unassembled WGS sequence"/>
</dbReference>
<evidence type="ECO:0000259" key="7">
    <source>
        <dbReference type="Pfam" id="PF00496"/>
    </source>
</evidence>
<dbReference type="PANTHER" id="PTHR30290">
    <property type="entry name" value="PERIPLASMIC BINDING COMPONENT OF ABC TRANSPORTER"/>
    <property type="match status" value="1"/>
</dbReference>
<evidence type="ECO:0000256" key="3">
    <source>
        <dbReference type="ARBA" id="ARBA00022448"/>
    </source>
</evidence>
<feature type="compositionally biased region" description="Low complexity" evidence="5">
    <location>
        <begin position="28"/>
        <end position="40"/>
    </location>
</feature>
<gene>
    <name evidence="8" type="ORF">KDK92_22280</name>
</gene>